<dbReference type="Gene3D" id="2.40.50.140">
    <property type="entry name" value="Nucleic acid-binding proteins"/>
    <property type="match status" value="2"/>
</dbReference>
<dbReference type="InterPro" id="IPR036388">
    <property type="entry name" value="WH-like_DNA-bd_sf"/>
</dbReference>
<dbReference type="SMART" id="SM00316">
    <property type="entry name" value="S1"/>
    <property type="match status" value="3"/>
</dbReference>
<proteinExistence type="inferred from homology"/>
<accession>A0AAE3AWU3</accession>
<dbReference type="InterPro" id="IPR012340">
    <property type="entry name" value="NA-bd_OB-fold"/>
</dbReference>
<dbReference type="GO" id="GO:0003676">
    <property type="term" value="F:nucleic acid binding"/>
    <property type="evidence" value="ECO:0007669"/>
    <property type="project" value="InterPro"/>
</dbReference>
<feature type="domain" description="S1 motif" evidence="2">
    <location>
        <begin position="146"/>
        <end position="207"/>
    </location>
</feature>
<dbReference type="InterPro" id="IPR014464">
    <property type="entry name" value="CvfB_fam"/>
</dbReference>
<dbReference type="InterPro" id="IPR048587">
    <property type="entry name" value="CvfB_S1_3rd"/>
</dbReference>
<dbReference type="InterPro" id="IPR003029">
    <property type="entry name" value="S1_domain"/>
</dbReference>
<gene>
    <name evidence="3" type="ORF">LKD45_03465</name>
</gene>
<dbReference type="PROSITE" id="PS50126">
    <property type="entry name" value="S1"/>
    <property type="match status" value="1"/>
</dbReference>
<sequence>MLEIGTIQNLTVVKKVDFGVYLAEPGEEDKRVLLPARQVPPQTSVGDQIEVFLYKDSSDRLISTTARPKLLLGEVVELTVAQTAKMGAFLEWGLEKDLFLPFKEQTRKVKEGDRFPVALYVDKSGRLCATMKVYHYLRTDSPYHKDDRVSGCLYEISRQFGAFVAVDNQYSALIPPKEMYGELKVGDHVEARVVRVHEDGKLDLSVREKAYLQIETDAEKVMKLIDSFDGVLPFTDKASPEVIRRELAMSKNEFKRAVGNLLKNGRIEITEKAIRRI</sequence>
<evidence type="ECO:0000256" key="1">
    <source>
        <dbReference type="PIRNR" id="PIRNR012524"/>
    </source>
</evidence>
<dbReference type="AlphaFoldDB" id="A0AAE3AWU3"/>
<evidence type="ECO:0000313" key="4">
    <source>
        <dbReference type="Proteomes" id="UP001199355"/>
    </source>
</evidence>
<organism evidence="3 4">
    <name type="scientific">Gallintestinimicrobium propionicum</name>
    <dbReference type="NCBI Taxonomy" id="2981770"/>
    <lineage>
        <taxon>Bacteria</taxon>
        <taxon>Bacillati</taxon>
        <taxon>Bacillota</taxon>
        <taxon>Clostridia</taxon>
        <taxon>Lachnospirales</taxon>
        <taxon>Lachnospiraceae</taxon>
        <taxon>Gallintestinimicrobium</taxon>
    </lineage>
</organism>
<dbReference type="PANTHER" id="PTHR37296">
    <property type="entry name" value="CONSERVED VIRULENCE FACTOR B"/>
    <property type="match status" value="1"/>
</dbReference>
<name>A0AAE3AWU3_9FIRM</name>
<protein>
    <submittedName>
        <fullName evidence="3">S1 RNA-binding domain-containing protein</fullName>
    </submittedName>
</protein>
<dbReference type="Proteomes" id="UP001199355">
    <property type="component" value="Unassembled WGS sequence"/>
</dbReference>
<dbReference type="SUPFAM" id="SSF50249">
    <property type="entry name" value="Nucleic acid-binding proteins"/>
    <property type="match status" value="1"/>
</dbReference>
<keyword evidence="4" id="KW-1185">Reference proteome</keyword>
<dbReference type="Pfam" id="PF17783">
    <property type="entry name" value="WHD_CvfB"/>
    <property type="match status" value="1"/>
</dbReference>
<dbReference type="EMBL" id="JAJEQF010000005">
    <property type="protein sequence ID" value="MCC2166767.1"/>
    <property type="molecule type" value="Genomic_DNA"/>
</dbReference>
<dbReference type="PANTHER" id="PTHR37296:SF1">
    <property type="entry name" value="CONSERVED VIRULENCE FACTOR B"/>
    <property type="match status" value="1"/>
</dbReference>
<dbReference type="Pfam" id="PF21543">
    <property type="entry name" value="CvfB_2nd"/>
    <property type="match status" value="1"/>
</dbReference>
<comment type="caution">
    <text evidence="3">The sequence shown here is derived from an EMBL/GenBank/DDBJ whole genome shotgun (WGS) entry which is preliminary data.</text>
</comment>
<dbReference type="Pfam" id="PF13509">
    <property type="entry name" value="S1_2"/>
    <property type="match status" value="2"/>
</dbReference>
<comment type="similarity">
    <text evidence="1">Belongs to the CvfB family.</text>
</comment>
<dbReference type="InterPro" id="IPR039566">
    <property type="entry name" value="CvfB_S1_st"/>
</dbReference>
<reference evidence="3 4" key="1">
    <citation type="submission" date="2021-10" db="EMBL/GenBank/DDBJ databases">
        <title>Anaerobic single-cell dispensing facilitates the cultivation of human gut bacteria.</title>
        <authorList>
            <person name="Afrizal A."/>
        </authorList>
    </citation>
    <scope>NUCLEOTIDE SEQUENCE [LARGE SCALE GENOMIC DNA]</scope>
    <source>
        <strain evidence="3 4">CLA-AA-H244</strain>
    </source>
</reference>
<evidence type="ECO:0000313" key="3">
    <source>
        <dbReference type="EMBL" id="MCC2166767.1"/>
    </source>
</evidence>
<evidence type="ECO:0000259" key="2">
    <source>
        <dbReference type="PROSITE" id="PS50126"/>
    </source>
</evidence>
<dbReference type="Gene3D" id="1.10.10.10">
    <property type="entry name" value="Winged helix-like DNA-binding domain superfamily/Winged helix DNA-binding domain"/>
    <property type="match status" value="1"/>
</dbReference>
<dbReference type="RefSeq" id="WP_117961446.1">
    <property type="nucleotide sequence ID" value="NZ_JAJEQF010000005.1"/>
</dbReference>
<dbReference type="InterPro" id="IPR040764">
    <property type="entry name" value="CvfB_WH"/>
</dbReference>
<dbReference type="PIRSF" id="PIRSF012524">
    <property type="entry name" value="YitL_S1"/>
    <property type="match status" value="1"/>
</dbReference>